<proteinExistence type="predicted"/>
<keyword evidence="3" id="KW-1185">Reference proteome</keyword>
<name>A0AAN8UJ83_9MAGN</name>
<organism evidence="2 3">
    <name type="scientific">Dillenia turbinata</name>
    <dbReference type="NCBI Taxonomy" id="194707"/>
    <lineage>
        <taxon>Eukaryota</taxon>
        <taxon>Viridiplantae</taxon>
        <taxon>Streptophyta</taxon>
        <taxon>Embryophyta</taxon>
        <taxon>Tracheophyta</taxon>
        <taxon>Spermatophyta</taxon>
        <taxon>Magnoliopsida</taxon>
        <taxon>eudicotyledons</taxon>
        <taxon>Gunneridae</taxon>
        <taxon>Pentapetalae</taxon>
        <taxon>Dilleniales</taxon>
        <taxon>Dilleniaceae</taxon>
        <taxon>Dillenia</taxon>
    </lineage>
</organism>
<protein>
    <recommendedName>
        <fullName evidence="4">CDR ABC transporter domain-containing protein</fullName>
    </recommendedName>
</protein>
<sequence>MEPDIYTLGGSLRRNSSSMWRNNGIEAFSRSSRDEDDEEALRWAALEKLPTYNRLRKGLLLTASRAYLDAIPVWWRWYYWGCPIAWTLYGLVASQFADFKSPLNAGTPDGQNVQQFLKEYFGFKHDYIGFCAVVVSGLAVIFAVIFAYSIKAFNFQRR</sequence>
<reference evidence="2 3" key="1">
    <citation type="submission" date="2023-12" db="EMBL/GenBank/DDBJ databases">
        <title>A high-quality genome assembly for Dillenia turbinata (Dilleniales).</title>
        <authorList>
            <person name="Chanderbali A."/>
        </authorList>
    </citation>
    <scope>NUCLEOTIDE SEQUENCE [LARGE SCALE GENOMIC DNA]</scope>
    <source>
        <strain evidence="2">LSX21</strain>
        <tissue evidence="2">Leaf</tissue>
    </source>
</reference>
<dbReference type="AlphaFoldDB" id="A0AAN8UJ83"/>
<keyword evidence="1" id="KW-0472">Membrane</keyword>
<comment type="caution">
    <text evidence="2">The sequence shown here is derived from an EMBL/GenBank/DDBJ whole genome shotgun (WGS) entry which is preliminary data.</text>
</comment>
<evidence type="ECO:0000313" key="3">
    <source>
        <dbReference type="Proteomes" id="UP001370490"/>
    </source>
</evidence>
<evidence type="ECO:0000313" key="2">
    <source>
        <dbReference type="EMBL" id="KAK6912131.1"/>
    </source>
</evidence>
<keyword evidence="1" id="KW-0812">Transmembrane</keyword>
<keyword evidence="1" id="KW-1133">Transmembrane helix</keyword>
<feature type="transmembrane region" description="Helical" evidence="1">
    <location>
        <begin position="127"/>
        <end position="150"/>
    </location>
</feature>
<evidence type="ECO:0008006" key="4">
    <source>
        <dbReference type="Google" id="ProtNLM"/>
    </source>
</evidence>
<gene>
    <name evidence="2" type="ORF">RJ641_024224</name>
</gene>
<evidence type="ECO:0000256" key="1">
    <source>
        <dbReference type="SAM" id="Phobius"/>
    </source>
</evidence>
<feature type="transmembrane region" description="Helical" evidence="1">
    <location>
        <begin position="77"/>
        <end position="97"/>
    </location>
</feature>
<accession>A0AAN8UJ83</accession>
<dbReference type="PANTHER" id="PTHR48040:SF45">
    <property type="entry name" value="PLEIOTROPIC DRUG RESISTANCE PROTEIN 1-LIKE"/>
    <property type="match status" value="1"/>
</dbReference>
<dbReference type="PANTHER" id="PTHR48040">
    <property type="entry name" value="PLEIOTROPIC DRUG RESISTANCE PROTEIN 1-LIKE ISOFORM X1"/>
    <property type="match status" value="1"/>
</dbReference>
<dbReference type="EMBL" id="JBAMMX010000028">
    <property type="protein sequence ID" value="KAK6912131.1"/>
    <property type="molecule type" value="Genomic_DNA"/>
</dbReference>
<dbReference type="Proteomes" id="UP001370490">
    <property type="component" value="Unassembled WGS sequence"/>
</dbReference>